<dbReference type="InterPro" id="IPR042120">
    <property type="entry name" value="MutL_C_dimsub"/>
</dbReference>
<dbReference type="Gene3D" id="3.30.565.10">
    <property type="entry name" value="Histidine kinase-like ATPase, C-terminal domain"/>
    <property type="match status" value="1"/>
</dbReference>
<reference evidence="7 8" key="1">
    <citation type="submission" date="2017-12" db="EMBL/GenBank/DDBJ databases">
        <title>Phylogenetic diversity of female urinary microbiome.</title>
        <authorList>
            <person name="Thomas-White K."/>
            <person name="Wolfe A.J."/>
        </authorList>
    </citation>
    <scope>NUCLEOTIDE SEQUENCE [LARGE SCALE GENOMIC DNA]</scope>
    <source>
        <strain evidence="7 8">UMB0119</strain>
    </source>
</reference>
<dbReference type="CDD" id="cd16926">
    <property type="entry name" value="HATPase_MutL-MLH-PMS-like"/>
    <property type="match status" value="1"/>
</dbReference>
<dbReference type="PANTHER" id="PTHR10073">
    <property type="entry name" value="DNA MISMATCH REPAIR PROTEIN MLH, PMS, MUTL"/>
    <property type="match status" value="1"/>
</dbReference>
<evidence type="ECO:0000256" key="4">
    <source>
        <dbReference type="HAMAP-Rule" id="MF_00149"/>
    </source>
</evidence>
<evidence type="ECO:0000256" key="2">
    <source>
        <dbReference type="ARBA" id="ARBA00022763"/>
    </source>
</evidence>
<dbReference type="FunFam" id="3.30.565.10:FF:000003">
    <property type="entry name" value="DNA mismatch repair endonuclease MutL"/>
    <property type="match status" value="1"/>
</dbReference>
<dbReference type="Pfam" id="PF13589">
    <property type="entry name" value="HATPase_c_3"/>
    <property type="match status" value="1"/>
</dbReference>
<dbReference type="SUPFAM" id="SSF54211">
    <property type="entry name" value="Ribosomal protein S5 domain 2-like"/>
    <property type="match status" value="1"/>
</dbReference>
<dbReference type="GO" id="GO:0006298">
    <property type="term" value="P:mismatch repair"/>
    <property type="evidence" value="ECO:0007669"/>
    <property type="project" value="UniProtKB-UniRule"/>
</dbReference>
<dbReference type="Gene3D" id="3.30.230.10">
    <property type="match status" value="1"/>
</dbReference>
<dbReference type="Gene3D" id="3.30.1540.20">
    <property type="entry name" value="MutL, C-terminal domain, dimerisation subdomain"/>
    <property type="match status" value="1"/>
</dbReference>
<dbReference type="InterPro" id="IPR042121">
    <property type="entry name" value="MutL_C_regsub"/>
</dbReference>
<dbReference type="AlphaFoldDB" id="A0A2I1M9X8"/>
<dbReference type="CDD" id="cd00782">
    <property type="entry name" value="MutL_Trans"/>
    <property type="match status" value="1"/>
</dbReference>
<dbReference type="InterPro" id="IPR014721">
    <property type="entry name" value="Ribsml_uS5_D2-typ_fold_subgr"/>
</dbReference>
<dbReference type="InterPro" id="IPR020667">
    <property type="entry name" value="DNA_mismatch_repair_MutL"/>
</dbReference>
<feature type="domain" description="DNA mismatch repair protein S5" evidence="6">
    <location>
        <begin position="208"/>
        <end position="326"/>
    </location>
</feature>
<dbReference type="GO" id="GO:0005524">
    <property type="term" value="F:ATP binding"/>
    <property type="evidence" value="ECO:0007669"/>
    <property type="project" value="InterPro"/>
</dbReference>
<evidence type="ECO:0000259" key="6">
    <source>
        <dbReference type="SMART" id="SM01340"/>
    </source>
</evidence>
<dbReference type="Proteomes" id="UP000234335">
    <property type="component" value="Unassembled WGS sequence"/>
</dbReference>
<dbReference type="Pfam" id="PF01119">
    <property type="entry name" value="DNA_mis_repair"/>
    <property type="match status" value="1"/>
</dbReference>
<keyword evidence="2 4" id="KW-0227">DNA damage</keyword>
<dbReference type="NCBIfam" id="TIGR00585">
    <property type="entry name" value="mutl"/>
    <property type="match status" value="1"/>
</dbReference>
<keyword evidence="3 4" id="KW-0234">DNA repair</keyword>
<comment type="similarity">
    <text evidence="1 4">Belongs to the DNA mismatch repair MutL/HexB family.</text>
</comment>
<dbReference type="GO" id="GO:0030983">
    <property type="term" value="F:mismatched DNA binding"/>
    <property type="evidence" value="ECO:0007669"/>
    <property type="project" value="InterPro"/>
</dbReference>
<dbReference type="SUPFAM" id="SSF118116">
    <property type="entry name" value="DNA mismatch repair protein MutL"/>
    <property type="match status" value="1"/>
</dbReference>
<evidence type="ECO:0000259" key="5">
    <source>
        <dbReference type="SMART" id="SM00853"/>
    </source>
</evidence>
<comment type="function">
    <text evidence="4">This protein is involved in the repair of mismatches in DNA. It is required for dam-dependent methyl-directed DNA mismatch repair. May act as a 'molecular matchmaker', a protein that promotes the formation of a stable complex between two or more DNA-binding proteins in an ATP-dependent manner without itself being part of a final effector complex.</text>
</comment>
<comment type="caution">
    <text evidence="7">The sequence shown here is derived from an EMBL/GenBank/DDBJ whole genome shotgun (WGS) entry which is preliminary data.</text>
</comment>
<dbReference type="GO" id="GO:0016887">
    <property type="term" value="F:ATP hydrolysis activity"/>
    <property type="evidence" value="ECO:0007669"/>
    <property type="project" value="InterPro"/>
</dbReference>
<evidence type="ECO:0000313" key="8">
    <source>
        <dbReference type="Proteomes" id="UP000234335"/>
    </source>
</evidence>
<accession>A0A2I1M9X8</accession>
<dbReference type="InterPro" id="IPR014790">
    <property type="entry name" value="MutL_C"/>
</dbReference>
<dbReference type="SUPFAM" id="SSF55874">
    <property type="entry name" value="ATPase domain of HSP90 chaperone/DNA topoisomerase II/histidine kinase"/>
    <property type="match status" value="1"/>
</dbReference>
<dbReference type="EMBL" id="PKGS01000002">
    <property type="protein sequence ID" value="PKZ16963.1"/>
    <property type="molecule type" value="Genomic_DNA"/>
</dbReference>
<keyword evidence="8" id="KW-1185">Reference proteome</keyword>
<evidence type="ECO:0000256" key="3">
    <source>
        <dbReference type="ARBA" id="ARBA00023204"/>
    </source>
</evidence>
<feature type="domain" description="MutL C-terminal dimerisation" evidence="5">
    <location>
        <begin position="420"/>
        <end position="559"/>
    </location>
</feature>
<gene>
    <name evidence="4" type="primary">mutL</name>
    <name evidence="7" type="ORF">CYJ34_04020</name>
</gene>
<protein>
    <recommendedName>
        <fullName evidence="4">DNA mismatch repair protein MutL</fullName>
    </recommendedName>
</protein>
<dbReference type="Pfam" id="PF08676">
    <property type="entry name" value="MutL_C"/>
    <property type="match status" value="1"/>
</dbReference>
<dbReference type="HAMAP" id="MF_00149">
    <property type="entry name" value="DNA_mis_repair"/>
    <property type="match status" value="1"/>
</dbReference>
<name>A0A2I1M9X8_9FIRM</name>
<evidence type="ECO:0000313" key="7">
    <source>
        <dbReference type="EMBL" id="PKZ16963.1"/>
    </source>
</evidence>
<dbReference type="SMART" id="SM00853">
    <property type="entry name" value="MutL_C"/>
    <property type="match status" value="1"/>
</dbReference>
<dbReference type="Gene3D" id="3.30.1370.100">
    <property type="entry name" value="MutL, C-terminal domain, regulatory subdomain"/>
    <property type="match status" value="1"/>
</dbReference>
<evidence type="ECO:0000256" key="1">
    <source>
        <dbReference type="ARBA" id="ARBA00006082"/>
    </source>
</evidence>
<dbReference type="InterPro" id="IPR014762">
    <property type="entry name" value="DNA_mismatch_repair_CS"/>
</dbReference>
<dbReference type="InterPro" id="IPR013507">
    <property type="entry name" value="DNA_mismatch_S5_2-like"/>
</dbReference>
<sequence>MMPIMKLDNRTIEQIAAGEVIESPVSVVKELVENSIDAGAKNIVVEIKKGGKSYIRVTDDGVGIANDQMSLAFQKHTTSKIKNFSDLYDIYSLGFRGEALSSIASVSHVLAISKSEDDEIGKKLEIKNTNPTESSIATNNGTSIEVMDLFNNVPVRKKFLKSDIAESNAVSKLMYSLAIAYNNTSIKYIKDGRVEFKTIFQDPLDIKIANLLDDNLKDNLIEINDKNNLYQIEGYVCKSNYYRASRLLQYIYVNNRLIDSSIITKTIEKQYRSFIPQGRFPAFFIFINTNPKNIDVNVHPNKKTIKFSYEDELLDLIDNAIYKVLNKNLEPNKINLKEKNKDKIPDLSNYQNLLDNYSGFSIVREEKSSYEDNNFFDEKTNINVNKSTNNKDKENINNKKNTTEYKAFENTFIKSNSFLYLTNIFDRYTIFKANENKIYIMDNRRADQALKFSKYISEVENSKPDSQILLQPLIIKLRSEEKSLYNNKMEFILSLGFDIEVFGENQLIVRAVPQIFEQTVSENLIKELIDMNISSKSEFFYKDIYKLIKQNSFRKGDRLNKETAEKLIDDLFKLDNPFKSYDGKTVILEIEEDTLEKYFDR</sequence>
<proteinExistence type="inferred from homology"/>
<dbReference type="InterPro" id="IPR037198">
    <property type="entry name" value="MutL_C_sf"/>
</dbReference>
<dbReference type="InterPro" id="IPR038973">
    <property type="entry name" value="MutL/Mlh/Pms-like"/>
</dbReference>
<dbReference type="InterPro" id="IPR036890">
    <property type="entry name" value="HATPase_C_sf"/>
</dbReference>
<dbReference type="PROSITE" id="PS00058">
    <property type="entry name" value="DNA_MISMATCH_REPAIR_1"/>
    <property type="match status" value="1"/>
</dbReference>
<dbReference type="PANTHER" id="PTHR10073:SF12">
    <property type="entry name" value="DNA MISMATCH REPAIR PROTEIN MLH1"/>
    <property type="match status" value="1"/>
</dbReference>
<dbReference type="InterPro" id="IPR020568">
    <property type="entry name" value="Ribosomal_Su5_D2-typ_SF"/>
</dbReference>
<dbReference type="SMART" id="SM01340">
    <property type="entry name" value="DNA_mis_repair"/>
    <property type="match status" value="1"/>
</dbReference>
<dbReference type="GO" id="GO:0140664">
    <property type="term" value="F:ATP-dependent DNA damage sensor activity"/>
    <property type="evidence" value="ECO:0007669"/>
    <property type="project" value="InterPro"/>
</dbReference>
<organism evidence="7 8">
    <name type="scientific">Anaerococcus octavius</name>
    <dbReference type="NCBI Taxonomy" id="54007"/>
    <lineage>
        <taxon>Bacteria</taxon>
        <taxon>Bacillati</taxon>
        <taxon>Bacillota</taxon>
        <taxon>Tissierellia</taxon>
        <taxon>Tissierellales</taxon>
        <taxon>Peptoniphilaceae</taxon>
        <taxon>Anaerococcus</taxon>
    </lineage>
</organism>
<dbReference type="InterPro" id="IPR002099">
    <property type="entry name" value="MutL/Mlh/PMS"/>
</dbReference>
<dbReference type="GO" id="GO:0032300">
    <property type="term" value="C:mismatch repair complex"/>
    <property type="evidence" value="ECO:0007669"/>
    <property type="project" value="InterPro"/>
</dbReference>